<gene>
    <name evidence="2" type="ORF">Mucpa_3133</name>
</gene>
<protein>
    <submittedName>
        <fullName evidence="2">Uncharacterized protein</fullName>
    </submittedName>
</protein>
<dbReference type="EMBL" id="CM001403">
    <property type="protein sequence ID" value="EHQ27237.1"/>
    <property type="molecule type" value="Genomic_DNA"/>
</dbReference>
<evidence type="ECO:0000313" key="3">
    <source>
        <dbReference type="Proteomes" id="UP000002774"/>
    </source>
</evidence>
<evidence type="ECO:0000256" key="1">
    <source>
        <dbReference type="SAM" id="Phobius"/>
    </source>
</evidence>
<reference evidence="2" key="1">
    <citation type="submission" date="2011-09" db="EMBL/GenBank/DDBJ databases">
        <title>The permanent draft genome of Mucilaginibacter paludis DSM 18603.</title>
        <authorList>
            <consortium name="US DOE Joint Genome Institute (JGI-PGF)"/>
            <person name="Lucas S."/>
            <person name="Han J."/>
            <person name="Lapidus A."/>
            <person name="Bruce D."/>
            <person name="Goodwin L."/>
            <person name="Pitluck S."/>
            <person name="Peters L."/>
            <person name="Kyrpides N."/>
            <person name="Mavromatis K."/>
            <person name="Ivanova N."/>
            <person name="Mikhailova N."/>
            <person name="Held B."/>
            <person name="Detter J.C."/>
            <person name="Tapia R."/>
            <person name="Han C."/>
            <person name="Land M."/>
            <person name="Hauser L."/>
            <person name="Markowitz V."/>
            <person name="Cheng J.-F."/>
            <person name="Hugenholtz P."/>
            <person name="Woyke T."/>
            <person name="Wu D."/>
            <person name="Tindall B."/>
            <person name="Brambilla E."/>
            <person name="Klenk H.-P."/>
            <person name="Eisen J.A."/>
        </authorList>
    </citation>
    <scope>NUCLEOTIDE SEQUENCE [LARGE SCALE GENOMIC DNA]</scope>
    <source>
        <strain evidence="2">DSM 18603</strain>
    </source>
</reference>
<organism evidence="2 3">
    <name type="scientific">Mucilaginibacter paludis DSM 18603</name>
    <dbReference type="NCBI Taxonomy" id="714943"/>
    <lineage>
        <taxon>Bacteria</taxon>
        <taxon>Pseudomonadati</taxon>
        <taxon>Bacteroidota</taxon>
        <taxon>Sphingobacteriia</taxon>
        <taxon>Sphingobacteriales</taxon>
        <taxon>Sphingobacteriaceae</taxon>
        <taxon>Mucilaginibacter</taxon>
    </lineage>
</organism>
<feature type="transmembrane region" description="Helical" evidence="1">
    <location>
        <begin position="15"/>
        <end position="38"/>
    </location>
</feature>
<dbReference type="Proteomes" id="UP000002774">
    <property type="component" value="Chromosome"/>
</dbReference>
<keyword evidence="1" id="KW-1133">Transmembrane helix</keyword>
<evidence type="ECO:0000313" key="2">
    <source>
        <dbReference type="EMBL" id="EHQ27237.1"/>
    </source>
</evidence>
<keyword evidence="3" id="KW-1185">Reference proteome</keyword>
<feature type="transmembrane region" description="Helical" evidence="1">
    <location>
        <begin position="50"/>
        <end position="68"/>
    </location>
</feature>
<sequence length="75" mass="8844">MLQNNKKQKSLNRRFLLILGAAAFVCFLVLGLMIIFWAKLPLDMPQYQRWIFGGVIIIYSIVRFSRLLKKEPDEE</sequence>
<accession>H1YFC9</accession>
<dbReference type="RefSeq" id="WP_008507607.1">
    <property type="nucleotide sequence ID" value="NZ_CM001403.1"/>
</dbReference>
<name>H1YFC9_9SPHI</name>
<dbReference type="AlphaFoldDB" id="H1YFC9"/>
<dbReference type="HOGENOM" id="CLU_192255_0_0_10"/>
<keyword evidence="1" id="KW-0472">Membrane</keyword>
<proteinExistence type="predicted"/>
<dbReference type="eggNOG" id="ENOG5033EIP">
    <property type="taxonomic scope" value="Bacteria"/>
</dbReference>
<dbReference type="STRING" id="714943.Mucpa_3133"/>
<keyword evidence="1" id="KW-0812">Transmembrane</keyword>